<dbReference type="PANTHER" id="PTHR12124">
    <property type="entry name" value="POLYMYOSITIS/SCLERODERMA AUTOANTIGEN-RELATED"/>
    <property type="match status" value="1"/>
</dbReference>
<feature type="compositionally biased region" description="Basic and acidic residues" evidence="1">
    <location>
        <begin position="737"/>
        <end position="746"/>
    </location>
</feature>
<dbReference type="Pfam" id="PF01612">
    <property type="entry name" value="DNA_pol_A_exo1"/>
    <property type="match status" value="1"/>
</dbReference>
<proteinExistence type="predicted"/>
<dbReference type="GO" id="GO:0003727">
    <property type="term" value="F:single-stranded RNA binding"/>
    <property type="evidence" value="ECO:0007669"/>
    <property type="project" value="TreeGrafter"/>
</dbReference>
<dbReference type="PROSITE" id="PS50967">
    <property type="entry name" value="HRDC"/>
    <property type="match status" value="1"/>
</dbReference>
<dbReference type="SUPFAM" id="SSF53098">
    <property type="entry name" value="Ribonuclease H-like"/>
    <property type="match status" value="1"/>
</dbReference>
<feature type="domain" description="HRDC" evidence="2">
    <location>
        <begin position="353"/>
        <end position="435"/>
    </location>
</feature>
<dbReference type="EMBL" id="JALJOV010000077">
    <property type="protein sequence ID" value="KAK9867575.1"/>
    <property type="molecule type" value="Genomic_DNA"/>
</dbReference>
<sequence length="817" mass="91370">MVKEQSDLLLSMVLTAVFAATGTTFLWHQRRKTSRHRKPQHAFRNVLADNTDNPFVHIVIAKERGQQMPESRCHPGSYHPFSAEIDAAAEAAIAQSGPRLLAECTKPLPLQESTFKFVSSAQELHDMLESLPEQLDTAPYLAMDIEHHHKHSYLGFICLLQLSTGSHDYVIDTIALHDELSELNGILSDPTILKVMHGADNDVLWLQRDFKAYLVNLLDTEKCCQVLKKSQRSLAHLLHSYCDVDTNKALQLADWRIRPLPEEMMTYARVDAHYLLYIASCLQQELLEAKQQAGKSSPLSMALQRSANVSRHLYEKSTSQAAALAATHHILRKVSHPHQTQEDQHQGKSCTQGSSLESIVHALCRWRDQTARCEDEGIQSILPDATLLLLAEERPIDAASTCKTSSFGRPEDSSWSFTKRHAQQVCNMLHDPSLPESAVTMGVGASHRARKSAAAGSIVPQKEQVSQEDKVASRRQMRVAKFSARGPVYQNCKMLSADGSLLCHCDLRKLQWYQARGLADKVADDPPTIKLKFEHKATDQLKGSDDFYTHSKENRCVACGDDSHFLRYRVVPACYRRHFPLHMKSHRSHDILLLCVDCHELAHSSAELVKRQVADEYGIPLVPGYAKAPQASGSEAQQPVGSSNPVHPYNVRRSALALEKYGKQMPEARKQHLRKMVLQHAGKDVSLAVHELDADTLETGLIAGLGARSRRRYFRRMEARSDAEAEDSGPTEASDVSFEHVSDDPNKGQAELEADGHDSESLEGLSQLATRFRQAFVEALHPAFLPPAWEIDHSAQREFGSFSKYWASEGNEPAEED</sequence>
<dbReference type="InterPro" id="IPR010997">
    <property type="entry name" value="HRDC-like_sf"/>
</dbReference>
<dbReference type="GO" id="GO:0071036">
    <property type="term" value="P:nuclear polyadenylation-dependent snoRNA catabolic process"/>
    <property type="evidence" value="ECO:0007669"/>
    <property type="project" value="TreeGrafter"/>
</dbReference>
<dbReference type="GO" id="GO:0071035">
    <property type="term" value="P:nuclear polyadenylation-dependent rRNA catabolic process"/>
    <property type="evidence" value="ECO:0007669"/>
    <property type="project" value="TreeGrafter"/>
</dbReference>
<feature type="compositionally biased region" description="Polar residues" evidence="1">
    <location>
        <begin position="631"/>
        <end position="645"/>
    </location>
</feature>
<dbReference type="GO" id="GO:0071044">
    <property type="term" value="P:histone mRNA catabolic process"/>
    <property type="evidence" value="ECO:0007669"/>
    <property type="project" value="TreeGrafter"/>
</dbReference>
<dbReference type="GO" id="GO:0071039">
    <property type="term" value="P:nuclear polyadenylation-dependent CUT catabolic process"/>
    <property type="evidence" value="ECO:0007669"/>
    <property type="project" value="TreeGrafter"/>
</dbReference>
<dbReference type="GO" id="GO:0000166">
    <property type="term" value="F:nucleotide binding"/>
    <property type="evidence" value="ECO:0007669"/>
    <property type="project" value="InterPro"/>
</dbReference>
<dbReference type="InterPro" id="IPR045092">
    <property type="entry name" value="Rrp6-like"/>
</dbReference>
<accession>A0AAW1TFY6</accession>
<gene>
    <name evidence="3" type="ORF">WJX84_000547</name>
</gene>
<dbReference type="GO" id="GO:0071040">
    <property type="term" value="P:nuclear polyadenylation-dependent antisense transcript catabolic process"/>
    <property type="evidence" value="ECO:0007669"/>
    <property type="project" value="TreeGrafter"/>
</dbReference>
<feature type="region of interest" description="Disordered" evidence="1">
    <location>
        <begin position="719"/>
        <end position="762"/>
    </location>
</feature>
<dbReference type="GO" id="GO:0071038">
    <property type="term" value="P:TRAMP-dependent tRNA surveillance pathway"/>
    <property type="evidence" value="ECO:0007669"/>
    <property type="project" value="TreeGrafter"/>
</dbReference>
<dbReference type="InterPro" id="IPR002121">
    <property type="entry name" value="HRDC_dom"/>
</dbReference>
<dbReference type="GO" id="GO:0005730">
    <property type="term" value="C:nucleolus"/>
    <property type="evidence" value="ECO:0007669"/>
    <property type="project" value="TreeGrafter"/>
</dbReference>
<dbReference type="AlphaFoldDB" id="A0AAW1TFY6"/>
<evidence type="ECO:0000259" key="2">
    <source>
        <dbReference type="PROSITE" id="PS50967"/>
    </source>
</evidence>
<dbReference type="GO" id="GO:0000175">
    <property type="term" value="F:3'-5'-RNA exonuclease activity"/>
    <property type="evidence" value="ECO:0007669"/>
    <property type="project" value="InterPro"/>
</dbReference>
<dbReference type="PANTHER" id="PTHR12124:SF68">
    <property type="entry name" value="PROTEIN RRP6-LIKE 3"/>
    <property type="match status" value="1"/>
</dbReference>
<dbReference type="GO" id="GO:0071051">
    <property type="term" value="P:poly(A)-dependent snoRNA 3'-end processing"/>
    <property type="evidence" value="ECO:0007669"/>
    <property type="project" value="TreeGrafter"/>
</dbReference>
<evidence type="ECO:0000313" key="3">
    <source>
        <dbReference type="EMBL" id="KAK9867575.1"/>
    </source>
</evidence>
<dbReference type="InterPro" id="IPR012337">
    <property type="entry name" value="RNaseH-like_sf"/>
</dbReference>
<dbReference type="Pfam" id="PF00570">
    <property type="entry name" value="HRDC"/>
    <property type="match status" value="1"/>
</dbReference>
<dbReference type="GO" id="GO:0071037">
    <property type="term" value="P:nuclear polyadenylation-dependent snRNA catabolic process"/>
    <property type="evidence" value="ECO:0007669"/>
    <property type="project" value="TreeGrafter"/>
</dbReference>
<name>A0AAW1TFY6_9CHLO</name>
<keyword evidence="4" id="KW-1185">Reference proteome</keyword>
<evidence type="ECO:0000313" key="4">
    <source>
        <dbReference type="Proteomes" id="UP001485043"/>
    </source>
</evidence>
<evidence type="ECO:0000256" key="1">
    <source>
        <dbReference type="SAM" id="MobiDB-lite"/>
    </source>
</evidence>
<dbReference type="GO" id="GO:0000467">
    <property type="term" value="P:exonucleolytic trimming to generate mature 3'-end of 5.8S rRNA from tricistronic rRNA transcript (SSU-rRNA, 5.8S rRNA, LSU-rRNA)"/>
    <property type="evidence" value="ECO:0007669"/>
    <property type="project" value="InterPro"/>
</dbReference>
<feature type="region of interest" description="Disordered" evidence="1">
    <location>
        <begin position="453"/>
        <end position="472"/>
    </location>
</feature>
<dbReference type="Gene3D" id="3.30.420.10">
    <property type="entry name" value="Ribonuclease H-like superfamily/Ribonuclease H"/>
    <property type="match status" value="1"/>
</dbReference>
<dbReference type="Proteomes" id="UP001485043">
    <property type="component" value="Unassembled WGS sequence"/>
</dbReference>
<dbReference type="InterPro" id="IPR044876">
    <property type="entry name" value="HRDC_dom_sf"/>
</dbReference>
<organism evidence="3 4">
    <name type="scientific">Apatococcus fuscideae</name>
    <dbReference type="NCBI Taxonomy" id="2026836"/>
    <lineage>
        <taxon>Eukaryota</taxon>
        <taxon>Viridiplantae</taxon>
        <taxon>Chlorophyta</taxon>
        <taxon>core chlorophytes</taxon>
        <taxon>Trebouxiophyceae</taxon>
        <taxon>Chlorellales</taxon>
        <taxon>Chlorellaceae</taxon>
        <taxon>Apatococcus</taxon>
    </lineage>
</organism>
<dbReference type="Gene3D" id="1.10.150.80">
    <property type="entry name" value="HRDC domain"/>
    <property type="match status" value="1"/>
</dbReference>
<dbReference type="InterPro" id="IPR002562">
    <property type="entry name" value="3'-5'_exonuclease_dom"/>
</dbReference>
<feature type="region of interest" description="Disordered" evidence="1">
    <location>
        <begin position="628"/>
        <end position="648"/>
    </location>
</feature>
<dbReference type="SMART" id="SM00474">
    <property type="entry name" value="35EXOc"/>
    <property type="match status" value="1"/>
</dbReference>
<dbReference type="InterPro" id="IPR036397">
    <property type="entry name" value="RNaseH_sf"/>
</dbReference>
<protein>
    <recommendedName>
        <fullName evidence="2">HRDC domain-containing protein</fullName>
    </recommendedName>
</protein>
<dbReference type="SUPFAM" id="SSF47819">
    <property type="entry name" value="HRDC-like"/>
    <property type="match status" value="1"/>
</dbReference>
<comment type="caution">
    <text evidence="3">The sequence shown here is derived from an EMBL/GenBank/DDBJ whole genome shotgun (WGS) entry which is preliminary data.</text>
</comment>
<dbReference type="GO" id="GO:0000176">
    <property type="term" value="C:nuclear exosome (RNase complex)"/>
    <property type="evidence" value="ECO:0007669"/>
    <property type="project" value="TreeGrafter"/>
</dbReference>
<reference evidence="3 4" key="1">
    <citation type="journal article" date="2024" name="Nat. Commun.">
        <title>Phylogenomics reveals the evolutionary origins of lichenization in chlorophyte algae.</title>
        <authorList>
            <person name="Puginier C."/>
            <person name="Libourel C."/>
            <person name="Otte J."/>
            <person name="Skaloud P."/>
            <person name="Haon M."/>
            <person name="Grisel S."/>
            <person name="Petersen M."/>
            <person name="Berrin J.G."/>
            <person name="Delaux P.M."/>
            <person name="Dal Grande F."/>
            <person name="Keller J."/>
        </authorList>
    </citation>
    <scope>NUCLEOTIDE SEQUENCE [LARGE SCALE GENOMIC DNA]</scope>
    <source>
        <strain evidence="3 4">SAG 2523</strain>
    </source>
</reference>